<accession>A0ABU7BBI7</accession>
<protein>
    <submittedName>
        <fullName evidence="2">Uncharacterized protein</fullName>
    </submittedName>
</protein>
<organism evidence="2 3">
    <name type="scientific">Ataeniobius toweri</name>
    <dbReference type="NCBI Taxonomy" id="208326"/>
    <lineage>
        <taxon>Eukaryota</taxon>
        <taxon>Metazoa</taxon>
        <taxon>Chordata</taxon>
        <taxon>Craniata</taxon>
        <taxon>Vertebrata</taxon>
        <taxon>Euteleostomi</taxon>
        <taxon>Actinopterygii</taxon>
        <taxon>Neopterygii</taxon>
        <taxon>Teleostei</taxon>
        <taxon>Neoteleostei</taxon>
        <taxon>Acanthomorphata</taxon>
        <taxon>Ovalentaria</taxon>
        <taxon>Atherinomorphae</taxon>
        <taxon>Cyprinodontiformes</taxon>
        <taxon>Goodeidae</taxon>
        <taxon>Ataeniobius</taxon>
    </lineage>
</organism>
<evidence type="ECO:0000256" key="1">
    <source>
        <dbReference type="SAM" id="MobiDB-lite"/>
    </source>
</evidence>
<dbReference type="EMBL" id="JAHUTI010049671">
    <property type="protein sequence ID" value="MED6247967.1"/>
    <property type="molecule type" value="Genomic_DNA"/>
</dbReference>
<feature type="region of interest" description="Disordered" evidence="1">
    <location>
        <begin position="1"/>
        <end position="21"/>
    </location>
</feature>
<evidence type="ECO:0000313" key="3">
    <source>
        <dbReference type="Proteomes" id="UP001345963"/>
    </source>
</evidence>
<sequence>MQAQSQKPNNHMASHNQTVRMSSSSSEYFKELYKDFIGTDDYIKVFKTKEGKQAYMYEPQIREDDPPAELLIDAEAPFLKGQPKSVCSVSFVAILVTYCSIEAVLRKLLSSKNLLFTAFTFETH</sequence>
<comment type="caution">
    <text evidence="2">The sequence shown here is derived from an EMBL/GenBank/DDBJ whole genome shotgun (WGS) entry which is preliminary data.</text>
</comment>
<name>A0ABU7BBI7_9TELE</name>
<evidence type="ECO:0000313" key="2">
    <source>
        <dbReference type="EMBL" id="MED6247967.1"/>
    </source>
</evidence>
<gene>
    <name evidence="2" type="ORF">ATANTOWER_022683</name>
</gene>
<reference evidence="2 3" key="1">
    <citation type="submission" date="2021-07" db="EMBL/GenBank/DDBJ databases">
        <authorList>
            <person name="Palmer J.M."/>
        </authorList>
    </citation>
    <scope>NUCLEOTIDE SEQUENCE [LARGE SCALE GENOMIC DNA]</scope>
    <source>
        <strain evidence="2 3">AT_MEX2019</strain>
        <tissue evidence="2">Muscle</tissue>
    </source>
</reference>
<proteinExistence type="predicted"/>
<keyword evidence="3" id="KW-1185">Reference proteome</keyword>
<dbReference type="Proteomes" id="UP001345963">
    <property type="component" value="Unassembled WGS sequence"/>
</dbReference>